<feature type="transmembrane region" description="Helical" evidence="10">
    <location>
        <begin position="6"/>
        <end position="25"/>
    </location>
</feature>
<keyword evidence="7" id="KW-0406">Ion transport</keyword>
<dbReference type="Gene3D" id="1.20.1530.20">
    <property type="match status" value="1"/>
</dbReference>
<feature type="transmembrane region" description="Helical" evidence="10">
    <location>
        <begin position="293"/>
        <end position="314"/>
    </location>
</feature>
<dbReference type="InterPro" id="IPR006153">
    <property type="entry name" value="Cation/H_exchanger_TM"/>
</dbReference>
<comment type="subcellular location">
    <subcellularLocation>
        <location evidence="1">Membrane</location>
        <topology evidence="1">Multi-pass membrane protein</topology>
    </subcellularLocation>
</comment>
<dbReference type="EMBL" id="JAHBOH010000001">
    <property type="protein sequence ID" value="MBT0994075.1"/>
    <property type="molecule type" value="Genomic_DNA"/>
</dbReference>
<keyword evidence="6 10" id="KW-1133">Transmembrane helix</keyword>
<dbReference type="Proteomes" id="UP000722125">
    <property type="component" value="Unassembled WGS sequence"/>
</dbReference>
<evidence type="ECO:0000256" key="3">
    <source>
        <dbReference type="ARBA" id="ARBA00022448"/>
    </source>
</evidence>
<gene>
    <name evidence="12" type="ORF">KIN34_07215</name>
</gene>
<dbReference type="PANTHER" id="PTHR43562:SF1">
    <property type="entry name" value="NA(+)_H(+) ANTIPORTER YJBQ-RELATED"/>
    <property type="match status" value="1"/>
</dbReference>
<keyword evidence="3" id="KW-0813">Transport</keyword>
<feature type="compositionally biased region" description="Low complexity" evidence="9">
    <location>
        <begin position="385"/>
        <end position="412"/>
    </location>
</feature>
<evidence type="ECO:0000256" key="9">
    <source>
        <dbReference type="SAM" id="MobiDB-lite"/>
    </source>
</evidence>
<dbReference type="PANTHER" id="PTHR43562">
    <property type="entry name" value="NAPA-TYPE SODIUM/HYDROGEN ANTIPORTER"/>
    <property type="match status" value="1"/>
</dbReference>
<organism evidence="12 13">
    <name type="scientific">Cellulomonas fulva</name>
    <dbReference type="NCBI Taxonomy" id="2835530"/>
    <lineage>
        <taxon>Bacteria</taxon>
        <taxon>Bacillati</taxon>
        <taxon>Actinomycetota</taxon>
        <taxon>Actinomycetes</taxon>
        <taxon>Micrococcales</taxon>
        <taxon>Cellulomonadaceae</taxon>
        <taxon>Cellulomonas</taxon>
    </lineage>
</organism>
<evidence type="ECO:0000313" key="12">
    <source>
        <dbReference type="EMBL" id="MBT0994075.1"/>
    </source>
</evidence>
<feature type="transmembrane region" description="Helical" evidence="10">
    <location>
        <begin position="326"/>
        <end position="345"/>
    </location>
</feature>
<keyword evidence="8 10" id="KW-0472">Membrane</keyword>
<feature type="transmembrane region" description="Helical" evidence="10">
    <location>
        <begin position="351"/>
        <end position="372"/>
    </location>
</feature>
<keyword evidence="13" id="KW-1185">Reference proteome</keyword>
<evidence type="ECO:0000259" key="11">
    <source>
        <dbReference type="Pfam" id="PF00999"/>
    </source>
</evidence>
<name>A0ABS5TY42_9CELL</name>
<feature type="transmembrane region" description="Helical" evidence="10">
    <location>
        <begin position="111"/>
        <end position="133"/>
    </location>
</feature>
<feature type="transmembrane region" description="Helical" evidence="10">
    <location>
        <begin position="86"/>
        <end position="105"/>
    </location>
</feature>
<dbReference type="Pfam" id="PF00999">
    <property type="entry name" value="Na_H_Exchanger"/>
    <property type="match status" value="1"/>
</dbReference>
<comment type="similarity">
    <text evidence="2">Belongs to the monovalent cation:proton antiporter 2 (CPA2) transporter (TC 2.A.37) family.</text>
</comment>
<evidence type="ECO:0000256" key="8">
    <source>
        <dbReference type="ARBA" id="ARBA00023136"/>
    </source>
</evidence>
<feature type="transmembrane region" description="Helical" evidence="10">
    <location>
        <begin position="220"/>
        <end position="248"/>
    </location>
</feature>
<keyword evidence="4" id="KW-0050">Antiport</keyword>
<evidence type="ECO:0000256" key="5">
    <source>
        <dbReference type="ARBA" id="ARBA00022692"/>
    </source>
</evidence>
<proteinExistence type="inferred from homology"/>
<reference evidence="12 13" key="1">
    <citation type="submission" date="2021-05" db="EMBL/GenBank/DDBJ databases">
        <title>Description of Cellulomonas sp. DKR-3 sp. nov.</title>
        <authorList>
            <person name="Dahal R.H."/>
            <person name="Chaudhary D.K."/>
        </authorList>
    </citation>
    <scope>NUCLEOTIDE SEQUENCE [LARGE SCALE GENOMIC DNA]</scope>
    <source>
        <strain evidence="12 13">DKR-3</strain>
    </source>
</reference>
<accession>A0ABS5TY42</accession>
<feature type="domain" description="Cation/H+ exchanger transmembrane" evidence="11">
    <location>
        <begin position="16"/>
        <end position="372"/>
    </location>
</feature>
<dbReference type="InterPro" id="IPR038770">
    <property type="entry name" value="Na+/solute_symporter_sf"/>
</dbReference>
<evidence type="ECO:0000256" key="10">
    <source>
        <dbReference type="SAM" id="Phobius"/>
    </source>
</evidence>
<evidence type="ECO:0000256" key="6">
    <source>
        <dbReference type="ARBA" id="ARBA00022989"/>
    </source>
</evidence>
<comment type="caution">
    <text evidence="12">The sequence shown here is derived from an EMBL/GenBank/DDBJ whole genome shotgun (WGS) entry which is preliminary data.</text>
</comment>
<evidence type="ECO:0000256" key="1">
    <source>
        <dbReference type="ARBA" id="ARBA00004141"/>
    </source>
</evidence>
<feature type="transmembrane region" description="Helical" evidence="10">
    <location>
        <begin position="172"/>
        <end position="191"/>
    </location>
</feature>
<feature type="region of interest" description="Disordered" evidence="9">
    <location>
        <begin position="380"/>
        <end position="412"/>
    </location>
</feature>
<sequence>MDYARLLPVVLVSAVALVVVAAMPAKARLPQVVVLLVGGAVIGPDVLHLSAPADVELLADLGMGFLFLLAGYEIDPGIGRRPTGRLAARSWLTSGVIGLALVAALDSITPFTAWVPLTIALTTTALGVLVPILRDEGLSGTRLGQHAIANGAVGELLPIVGMALFLGTRGTVGALVALVLFAIGVVWLTLAHRRPTFRRLREVIKPLGDGTGQGEMRFTLLLLVALLAWATAMGFDAVLGAFLAGMVLRAWSPVDNQELERKLDTVGWGVFIPVFFVSSGMGLELDALVEHPWLPFAFAGMILVARATPALLWYRRELPVRGRVQLGLYTATTLPLLVALTEIAVDDGSMQAGTAACLVGGGVITVVVFPLLARYVGRETAGASDEGAPDPTGGTPTTPEPAGSPSAAPAAD</sequence>
<protein>
    <submittedName>
        <fullName evidence="12">Cation:proton antiporter</fullName>
    </submittedName>
</protein>
<evidence type="ECO:0000256" key="2">
    <source>
        <dbReference type="ARBA" id="ARBA00005551"/>
    </source>
</evidence>
<evidence type="ECO:0000256" key="7">
    <source>
        <dbReference type="ARBA" id="ARBA00023065"/>
    </source>
</evidence>
<feature type="transmembrane region" description="Helical" evidence="10">
    <location>
        <begin position="57"/>
        <end position="74"/>
    </location>
</feature>
<feature type="transmembrane region" description="Helical" evidence="10">
    <location>
        <begin position="145"/>
        <end position="166"/>
    </location>
</feature>
<evidence type="ECO:0000256" key="4">
    <source>
        <dbReference type="ARBA" id="ARBA00022449"/>
    </source>
</evidence>
<keyword evidence="5 10" id="KW-0812">Transmembrane</keyword>
<evidence type="ECO:0000313" key="13">
    <source>
        <dbReference type="Proteomes" id="UP000722125"/>
    </source>
</evidence>
<dbReference type="RefSeq" id="WP_214348631.1">
    <property type="nucleotide sequence ID" value="NZ_JAHBOH010000001.1"/>
</dbReference>